<dbReference type="Pfam" id="PF07719">
    <property type="entry name" value="TPR_2"/>
    <property type="match status" value="1"/>
</dbReference>
<evidence type="ECO:0000313" key="5">
    <source>
        <dbReference type="Proteomes" id="UP000189670"/>
    </source>
</evidence>
<proteinExistence type="predicted"/>
<evidence type="ECO:0000256" key="3">
    <source>
        <dbReference type="PROSITE-ProRule" id="PRU00339"/>
    </source>
</evidence>
<dbReference type="Gene3D" id="1.25.40.10">
    <property type="entry name" value="Tetratricopeptide repeat domain"/>
    <property type="match status" value="1"/>
</dbReference>
<keyword evidence="2 3" id="KW-0802">TPR repeat</keyword>
<dbReference type="SUPFAM" id="SSF48452">
    <property type="entry name" value="TPR-like"/>
    <property type="match status" value="1"/>
</dbReference>
<organism evidence="4 5">
    <name type="scientific">Candidatus Magnetoglobus multicellularis str. Araruama</name>
    <dbReference type="NCBI Taxonomy" id="890399"/>
    <lineage>
        <taxon>Bacteria</taxon>
        <taxon>Pseudomonadati</taxon>
        <taxon>Thermodesulfobacteriota</taxon>
        <taxon>Desulfobacteria</taxon>
        <taxon>Desulfobacterales</taxon>
        <taxon>Desulfobacteraceae</taxon>
        <taxon>Candidatus Magnetoglobus</taxon>
    </lineage>
</organism>
<dbReference type="InterPro" id="IPR019734">
    <property type="entry name" value="TPR_rpt"/>
</dbReference>
<evidence type="ECO:0000256" key="1">
    <source>
        <dbReference type="ARBA" id="ARBA00022737"/>
    </source>
</evidence>
<reference evidence="5" key="1">
    <citation type="submission" date="2012-11" db="EMBL/GenBank/DDBJ databases">
        <authorList>
            <person name="Lucero-Rivera Y.E."/>
            <person name="Tovar-Ramirez D."/>
        </authorList>
    </citation>
    <scope>NUCLEOTIDE SEQUENCE [LARGE SCALE GENOMIC DNA]</scope>
    <source>
        <strain evidence="5">Araruama</strain>
    </source>
</reference>
<feature type="repeat" description="TPR" evidence="3">
    <location>
        <begin position="57"/>
        <end position="90"/>
    </location>
</feature>
<accession>A0A1V1NV16</accession>
<sequence length="99" mass="11745">MTEYSEAFEHFTHAKNYKMVSDLGKSLVSYYYKNSFYRQALFYCRKVVQVCGEETDGWFYNELGLIYQMFGKYEEALVCYEKSLLDDRKKVTGAVKGRH</sequence>
<name>A0A1V1NV16_9BACT</name>
<evidence type="ECO:0000313" key="4">
    <source>
        <dbReference type="EMBL" id="ETR66393.1"/>
    </source>
</evidence>
<keyword evidence="1" id="KW-0677">Repeat</keyword>
<protein>
    <submittedName>
        <fullName evidence="4">Uncharacterized protein</fullName>
    </submittedName>
</protein>
<dbReference type="AlphaFoldDB" id="A0A1V1NV16"/>
<dbReference type="InterPro" id="IPR011990">
    <property type="entry name" value="TPR-like_helical_dom_sf"/>
</dbReference>
<gene>
    <name evidence="4" type="ORF">OMM_12848</name>
</gene>
<dbReference type="EMBL" id="ATBP01002016">
    <property type="protein sequence ID" value="ETR66393.1"/>
    <property type="molecule type" value="Genomic_DNA"/>
</dbReference>
<comment type="caution">
    <text evidence="4">The sequence shown here is derived from an EMBL/GenBank/DDBJ whole genome shotgun (WGS) entry which is preliminary data.</text>
</comment>
<dbReference type="PROSITE" id="PS50005">
    <property type="entry name" value="TPR"/>
    <property type="match status" value="1"/>
</dbReference>
<dbReference type="InterPro" id="IPR013105">
    <property type="entry name" value="TPR_2"/>
</dbReference>
<dbReference type="Proteomes" id="UP000189670">
    <property type="component" value="Unassembled WGS sequence"/>
</dbReference>
<evidence type="ECO:0000256" key="2">
    <source>
        <dbReference type="ARBA" id="ARBA00022803"/>
    </source>
</evidence>